<dbReference type="PANTHER" id="PTHR38564">
    <property type="entry name" value="SI:CH73-250A16.5-RELATED"/>
    <property type="match status" value="1"/>
</dbReference>
<reference evidence="3" key="2">
    <citation type="submission" date="2020-05" db="EMBL/GenBank/DDBJ databases">
        <authorList>
            <person name="Moser M."/>
        </authorList>
    </citation>
    <scope>NUCLEOTIDE SEQUENCE [LARGE SCALE GENOMIC DNA]</scope>
</reference>
<gene>
    <name evidence="2" type="ORF">SMAX5B_005953</name>
</gene>
<keyword evidence="4" id="KW-1185">Reference proteome</keyword>
<dbReference type="PANTHER" id="PTHR38564:SF2">
    <property type="entry name" value="WU:FC46H12 PRECURSOR"/>
    <property type="match status" value="1"/>
</dbReference>
<organism evidence="2 4">
    <name type="scientific">Scophthalmus maximus</name>
    <name type="common">Turbot</name>
    <name type="synonym">Psetta maxima</name>
    <dbReference type="NCBI Taxonomy" id="52904"/>
    <lineage>
        <taxon>Eukaryota</taxon>
        <taxon>Metazoa</taxon>
        <taxon>Chordata</taxon>
        <taxon>Craniata</taxon>
        <taxon>Vertebrata</taxon>
        <taxon>Euteleostomi</taxon>
        <taxon>Actinopterygii</taxon>
        <taxon>Neopterygii</taxon>
        <taxon>Teleostei</taxon>
        <taxon>Neoteleostei</taxon>
        <taxon>Acanthomorphata</taxon>
        <taxon>Carangaria</taxon>
        <taxon>Pleuronectiformes</taxon>
        <taxon>Pleuronectoidei</taxon>
        <taxon>Scophthalmidae</taxon>
        <taxon>Scophthalmus</taxon>
    </lineage>
</organism>
<evidence type="ECO:0000313" key="3">
    <source>
        <dbReference type="Ensembl" id="ENSSMAP00000029139.1"/>
    </source>
</evidence>
<keyword evidence="1" id="KW-0732">Signal</keyword>
<dbReference type="Proteomes" id="UP000246464">
    <property type="component" value="Chromosome 7"/>
</dbReference>
<dbReference type="Ensembl" id="ENSSMAT00000029498.2">
    <property type="protein sequence ID" value="ENSSMAP00000029139.1"/>
    <property type="gene ID" value="ENSSMAG00000017854.2"/>
</dbReference>
<protein>
    <submittedName>
        <fullName evidence="2">Wu:fc46h12</fullName>
    </submittedName>
</protein>
<reference evidence="3" key="3">
    <citation type="submission" date="2023-05" db="EMBL/GenBank/DDBJ databases">
        <title>High-quality long-read genome of Scophthalmus maximus.</title>
        <authorList>
            <person name="Lien S."/>
            <person name="Martinez P."/>
        </authorList>
    </citation>
    <scope>NUCLEOTIDE SEQUENCE [LARGE SCALE GENOMIC DNA]</scope>
</reference>
<reference evidence="3" key="4">
    <citation type="submission" date="2025-05" db="UniProtKB">
        <authorList>
            <consortium name="Ensembl"/>
        </authorList>
    </citation>
    <scope>IDENTIFICATION</scope>
</reference>
<name>A0A2U9BK15_SCOMX</name>
<reference evidence="2 4" key="1">
    <citation type="submission" date="2017-12" db="EMBL/GenBank/DDBJ databases">
        <title>Integrating genomic resources of turbot (Scophthalmus maximus) in depth evaluation of genetic and physical mapping variation across individuals.</title>
        <authorList>
            <person name="Martinez P."/>
        </authorList>
    </citation>
    <scope>NUCLEOTIDE SEQUENCE [LARGE SCALE GENOMIC DNA]</scope>
</reference>
<dbReference type="Proteomes" id="UP000694558">
    <property type="component" value="Chromosome 7"/>
</dbReference>
<feature type="chain" id="PRO_5044581943" evidence="1">
    <location>
        <begin position="23"/>
        <end position="155"/>
    </location>
</feature>
<proteinExistence type="predicted"/>
<sequence>MAVRTLAVACTLFLGMCIITNSKPMDTTHAFCKIVWLLALPCSQVKMAIVTQIKTMESYKLGPVGPVLIQANHTSAVGQTEHVNFTMLPTAMDQACHVEGSSMSEFWFSLFDNGTNYCNLHSVMEGSGLTSAPGFVEFTNDWLCLGFEITSCKGF</sequence>
<evidence type="ECO:0000313" key="4">
    <source>
        <dbReference type="Proteomes" id="UP000246464"/>
    </source>
</evidence>
<dbReference type="Bgee" id="ENSSMAG00000017854">
    <property type="expression patterns" value="Expressed in muscle tissue and 1 other cell type or tissue"/>
</dbReference>
<evidence type="ECO:0000256" key="1">
    <source>
        <dbReference type="SAM" id="SignalP"/>
    </source>
</evidence>
<evidence type="ECO:0000313" key="2">
    <source>
        <dbReference type="EMBL" id="AWP03902.1"/>
    </source>
</evidence>
<dbReference type="OMA" id="QIKAMGS"/>
<dbReference type="EMBL" id="CP026249">
    <property type="protein sequence ID" value="AWP03902.1"/>
    <property type="molecule type" value="Genomic_DNA"/>
</dbReference>
<dbReference type="GeneTree" id="ENSGT00940000171007"/>
<feature type="signal peptide" evidence="1">
    <location>
        <begin position="1"/>
        <end position="22"/>
    </location>
</feature>
<dbReference type="AlphaFoldDB" id="A0A2U9BK15"/>
<accession>A0A2U9BK15</accession>